<evidence type="ECO:0000313" key="2">
    <source>
        <dbReference type="Proteomes" id="UP000789405"/>
    </source>
</evidence>
<protein>
    <submittedName>
        <fullName evidence="1">24873_t:CDS:1</fullName>
    </submittedName>
</protein>
<dbReference type="AlphaFoldDB" id="A0A9N9B973"/>
<organism evidence="1 2">
    <name type="scientific">Dentiscutata erythropus</name>
    <dbReference type="NCBI Taxonomy" id="1348616"/>
    <lineage>
        <taxon>Eukaryota</taxon>
        <taxon>Fungi</taxon>
        <taxon>Fungi incertae sedis</taxon>
        <taxon>Mucoromycota</taxon>
        <taxon>Glomeromycotina</taxon>
        <taxon>Glomeromycetes</taxon>
        <taxon>Diversisporales</taxon>
        <taxon>Gigasporaceae</taxon>
        <taxon>Dentiscutata</taxon>
    </lineage>
</organism>
<dbReference type="EMBL" id="CAJVPY010002293">
    <property type="protein sequence ID" value="CAG8555553.1"/>
    <property type="molecule type" value="Genomic_DNA"/>
</dbReference>
<feature type="non-terminal residue" evidence="1">
    <location>
        <position position="150"/>
    </location>
</feature>
<proteinExistence type="predicted"/>
<keyword evidence="2" id="KW-1185">Reference proteome</keyword>
<evidence type="ECO:0000313" key="1">
    <source>
        <dbReference type="EMBL" id="CAG8555553.1"/>
    </source>
</evidence>
<gene>
    <name evidence="1" type="ORF">DERYTH_LOCUS5482</name>
</gene>
<comment type="caution">
    <text evidence="1">The sequence shown here is derived from an EMBL/GenBank/DDBJ whole genome shotgun (WGS) entry which is preliminary data.</text>
</comment>
<accession>A0A9N9B973</accession>
<dbReference type="OrthoDB" id="10348909at2759"/>
<name>A0A9N9B973_9GLOM</name>
<dbReference type="Proteomes" id="UP000789405">
    <property type="component" value="Unassembled WGS sequence"/>
</dbReference>
<sequence length="150" mass="17213">EQSQLPFTWVKASGGKIPDHAYYVNGKALGRGDLNDKWFHNMHTKGVHPGYVDEKGLIIEYGTKKILLPEYEVLVIVALEWVHITRTSELSTITPFIVGVEKENRCFLYFARKDNKIGKAGKHLSDFCFVDGYEKHNCEILVYKKKPLEN</sequence>
<reference evidence="1" key="1">
    <citation type="submission" date="2021-06" db="EMBL/GenBank/DDBJ databases">
        <authorList>
            <person name="Kallberg Y."/>
            <person name="Tangrot J."/>
            <person name="Rosling A."/>
        </authorList>
    </citation>
    <scope>NUCLEOTIDE SEQUENCE</scope>
    <source>
        <strain evidence="1">MA453B</strain>
    </source>
</reference>